<evidence type="ECO:0000256" key="2">
    <source>
        <dbReference type="ARBA" id="ARBA00023186"/>
    </source>
</evidence>
<keyword evidence="2" id="KW-0143">Chaperone</keyword>
<protein>
    <submittedName>
        <fullName evidence="6">Putative prefoldin subunit 1</fullName>
    </submittedName>
</protein>
<proteinExistence type="inferred from homology"/>
<dbReference type="EMBL" id="LSSK01001697">
    <property type="protein sequence ID" value="OMH78999.1"/>
    <property type="molecule type" value="Genomic_DNA"/>
</dbReference>
<dbReference type="InterPro" id="IPR009053">
    <property type="entry name" value="Prefoldin"/>
</dbReference>
<comment type="similarity">
    <text evidence="1">Belongs to the prefoldin subunit beta family.</text>
</comment>
<dbReference type="SUPFAM" id="SSF46579">
    <property type="entry name" value="Prefoldin"/>
    <property type="match status" value="1"/>
</dbReference>
<dbReference type="InterPro" id="IPR002777">
    <property type="entry name" value="PFD_beta-like"/>
</dbReference>
<evidence type="ECO:0000313" key="7">
    <source>
        <dbReference type="Proteomes" id="UP000188320"/>
    </source>
</evidence>
<dbReference type="Pfam" id="PF01920">
    <property type="entry name" value="Prefoldin_2"/>
    <property type="match status" value="1"/>
</dbReference>
<accession>A0A1R1PJ02</accession>
<dbReference type="GO" id="GO:0016272">
    <property type="term" value="C:prefoldin complex"/>
    <property type="evidence" value="ECO:0007669"/>
    <property type="project" value="InterPro"/>
</dbReference>
<dbReference type="GO" id="GO:0005737">
    <property type="term" value="C:cytoplasm"/>
    <property type="evidence" value="ECO:0007669"/>
    <property type="project" value="TreeGrafter"/>
</dbReference>
<dbReference type="EMBL" id="LSSK01001050">
    <property type="protein sequence ID" value="OMH80883.1"/>
    <property type="molecule type" value="Genomic_DNA"/>
</dbReference>
<keyword evidence="3" id="KW-0175">Coiled coil</keyword>
<evidence type="ECO:0000313" key="5">
    <source>
        <dbReference type="EMBL" id="OMH80821.1"/>
    </source>
</evidence>
<comment type="caution">
    <text evidence="6">The sequence shown here is derived from an EMBL/GenBank/DDBJ whole genome shotgun (WGS) entry which is preliminary data.</text>
</comment>
<dbReference type="PANTHER" id="PTHR20903:SF0">
    <property type="entry name" value="PREFOLDIN SUBUNIT 1"/>
    <property type="match status" value="1"/>
</dbReference>
<dbReference type="GO" id="GO:0051082">
    <property type="term" value="F:unfolded protein binding"/>
    <property type="evidence" value="ECO:0007669"/>
    <property type="project" value="InterPro"/>
</dbReference>
<keyword evidence="7" id="KW-1185">Reference proteome</keyword>
<feature type="coiled-coil region" evidence="3">
    <location>
        <begin position="78"/>
        <end position="112"/>
    </location>
</feature>
<reference evidence="7" key="2">
    <citation type="submission" date="2017-01" db="EMBL/GenBank/DDBJ databases">
        <authorList>
            <person name="Wang Y."/>
            <person name="White M."/>
            <person name="Kvist S."/>
            <person name="Moncalvo J.-M."/>
        </authorList>
    </citation>
    <scope>NUCLEOTIDE SEQUENCE [LARGE SCALE GENOMIC DNA]</scope>
    <source>
        <strain evidence="7">COL-18-3</strain>
    </source>
</reference>
<dbReference type="GO" id="GO:0044183">
    <property type="term" value="F:protein folding chaperone"/>
    <property type="evidence" value="ECO:0007669"/>
    <property type="project" value="TreeGrafter"/>
</dbReference>
<evidence type="ECO:0000313" key="4">
    <source>
        <dbReference type="EMBL" id="OMH78999.1"/>
    </source>
</evidence>
<sequence>MSSTDIQHHLQCTIYTEAGSNFNLSCVHLGLRTNPRTNTIGARKDEITKIELQSLPENVNTFVSLGKMFYKEPKSKIISDFEADSKSSKDMLEALQKKKKYLEKTLKDAQDNLRDFLHHAKPQ</sequence>
<evidence type="ECO:0000313" key="6">
    <source>
        <dbReference type="EMBL" id="OMH80883.1"/>
    </source>
</evidence>
<evidence type="ECO:0000256" key="3">
    <source>
        <dbReference type="SAM" id="Coils"/>
    </source>
</evidence>
<dbReference type="OrthoDB" id="2015447at2759"/>
<name>A0A1R1PJ02_ZANCU</name>
<organism evidence="6 7">
    <name type="scientific">Zancudomyces culisetae</name>
    <name type="common">Gut fungus</name>
    <name type="synonym">Smittium culisetae</name>
    <dbReference type="NCBI Taxonomy" id="1213189"/>
    <lineage>
        <taxon>Eukaryota</taxon>
        <taxon>Fungi</taxon>
        <taxon>Fungi incertae sedis</taxon>
        <taxon>Zoopagomycota</taxon>
        <taxon>Kickxellomycotina</taxon>
        <taxon>Harpellomycetes</taxon>
        <taxon>Harpellales</taxon>
        <taxon>Legeriomycetaceae</taxon>
        <taxon>Zancudomyces</taxon>
    </lineage>
</organism>
<dbReference type="Gene3D" id="1.10.287.370">
    <property type="match status" value="1"/>
</dbReference>
<gene>
    <name evidence="6" type="ORF">AX774_g5674</name>
    <name evidence="5" type="ORF">AX774_g5731</name>
    <name evidence="4" type="ORF">AX774_g7596</name>
</gene>
<dbReference type="AlphaFoldDB" id="A0A1R1PJ02"/>
<dbReference type="Proteomes" id="UP000188320">
    <property type="component" value="Unassembled WGS sequence"/>
</dbReference>
<reference evidence="6" key="1">
    <citation type="submission" date="2017-01" db="EMBL/GenBank/DDBJ databases">
        <authorList>
            <person name="Mah S.A."/>
            <person name="Swanson W.J."/>
            <person name="Moy G.W."/>
            <person name="Vacquier V.D."/>
        </authorList>
    </citation>
    <scope>NUCLEOTIDE SEQUENCE [LARGE SCALE GENOMIC DNA]</scope>
    <source>
        <strain evidence="6">COL-18-3</strain>
    </source>
</reference>
<dbReference type="PANTHER" id="PTHR20903">
    <property type="entry name" value="PREFOLDIN SUBUNIT 1-RELATED"/>
    <property type="match status" value="1"/>
</dbReference>
<evidence type="ECO:0000256" key="1">
    <source>
        <dbReference type="ARBA" id="ARBA00008045"/>
    </source>
</evidence>
<dbReference type="EMBL" id="LSSK01001070">
    <property type="protein sequence ID" value="OMH80821.1"/>
    <property type="molecule type" value="Genomic_DNA"/>
</dbReference>